<evidence type="ECO:0000313" key="3">
    <source>
        <dbReference type="Proteomes" id="UP001620645"/>
    </source>
</evidence>
<keyword evidence="3" id="KW-1185">Reference proteome</keyword>
<dbReference type="AlphaFoldDB" id="A0ABD2J041"/>
<proteinExistence type="predicted"/>
<dbReference type="Proteomes" id="UP001620645">
    <property type="component" value="Unassembled WGS sequence"/>
</dbReference>
<name>A0ABD2J041_HETSC</name>
<feature type="signal peptide" evidence="1">
    <location>
        <begin position="1"/>
        <end position="23"/>
    </location>
</feature>
<dbReference type="EMBL" id="JBICCN010000232">
    <property type="protein sequence ID" value="KAL3084951.1"/>
    <property type="molecule type" value="Genomic_DNA"/>
</dbReference>
<evidence type="ECO:0000313" key="2">
    <source>
        <dbReference type="EMBL" id="KAL3084951.1"/>
    </source>
</evidence>
<keyword evidence="1" id="KW-0732">Signal</keyword>
<evidence type="ECO:0000256" key="1">
    <source>
        <dbReference type="SAM" id="SignalP"/>
    </source>
</evidence>
<feature type="chain" id="PRO_5044820291" evidence="1">
    <location>
        <begin position="24"/>
        <end position="94"/>
    </location>
</feature>
<sequence length="94" mass="11155">MCRIFAPFLLALALLLLSFTAIAEHQNRFPSLQMDRNVFRIGFGKREEKQRQKAFLLDRKAFRTNFGKRGKIEAQNYGQKPSFYVRNGQIYFYK</sequence>
<reference evidence="2 3" key="1">
    <citation type="submission" date="2024-10" db="EMBL/GenBank/DDBJ databases">
        <authorList>
            <person name="Kim D."/>
        </authorList>
    </citation>
    <scope>NUCLEOTIDE SEQUENCE [LARGE SCALE GENOMIC DNA]</scope>
    <source>
        <strain evidence="2">Taebaek</strain>
    </source>
</reference>
<gene>
    <name evidence="2" type="ORF">niasHS_010020</name>
</gene>
<organism evidence="2 3">
    <name type="scientific">Heterodera schachtii</name>
    <name type="common">Sugarbeet cyst nematode worm</name>
    <name type="synonym">Tylenchus schachtii</name>
    <dbReference type="NCBI Taxonomy" id="97005"/>
    <lineage>
        <taxon>Eukaryota</taxon>
        <taxon>Metazoa</taxon>
        <taxon>Ecdysozoa</taxon>
        <taxon>Nematoda</taxon>
        <taxon>Chromadorea</taxon>
        <taxon>Rhabditida</taxon>
        <taxon>Tylenchina</taxon>
        <taxon>Tylenchomorpha</taxon>
        <taxon>Tylenchoidea</taxon>
        <taxon>Heteroderidae</taxon>
        <taxon>Heteroderinae</taxon>
        <taxon>Heterodera</taxon>
    </lineage>
</organism>
<accession>A0ABD2J041</accession>
<protein>
    <submittedName>
        <fullName evidence="2">Uncharacterized protein</fullName>
    </submittedName>
</protein>
<comment type="caution">
    <text evidence="2">The sequence shown here is derived from an EMBL/GenBank/DDBJ whole genome shotgun (WGS) entry which is preliminary data.</text>
</comment>